<feature type="domain" description="NADP-dependent oxidoreductase" evidence="1">
    <location>
        <begin position="19"/>
        <end position="236"/>
    </location>
</feature>
<dbReference type="Proteomes" id="UP001271723">
    <property type="component" value="Unassembled WGS sequence"/>
</dbReference>
<name>A0ABU4LJU4_9ACTN</name>
<protein>
    <submittedName>
        <fullName evidence="2">Aldo/keto reductase</fullName>
    </submittedName>
</protein>
<evidence type="ECO:0000313" key="2">
    <source>
        <dbReference type="EMBL" id="MDX2916009.1"/>
    </source>
</evidence>
<dbReference type="PANTHER" id="PTHR43312">
    <property type="entry name" value="D-THREO-ALDOSE 1-DEHYDROGENASE"/>
    <property type="match status" value="1"/>
</dbReference>
<dbReference type="SUPFAM" id="SSF51430">
    <property type="entry name" value="NAD(P)-linked oxidoreductase"/>
    <property type="match status" value="1"/>
</dbReference>
<evidence type="ECO:0000259" key="1">
    <source>
        <dbReference type="Pfam" id="PF00248"/>
    </source>
</evidence>
<organism evidence="2 3">
    <name type="scientific">Streptomyces griseiscabiei</name>
    <dbReference type="NCBI Taxonomy" id="2993540"/>
    <lineage>
        <taxon>Bacteria</taxon>
        <taxon>Bacillati</taxon>
        <taxon>Actinomycetota</taxon>
        <taxon>Actinomycetes</taxon>
        <taxon>Kitasatosporales</taxon>
        <taxon>Streptomycetaceae</taxon>
        <taxon>Streptomyces</taxon>
    </lineage>
</organism>
<reference evidence="2 3" key="1">
    <citation type="journal article" date="2023" name="Microb. Genom.">
        <title>Mesoterricola silvestris gen. nov., sp. nov., Mesoterricola sediminis sp. nov., Geothrix oryzae sp. nov., Geothrix edaphica sp. nov., Geothrix rubra sp. nov., and Geothrix limicola sp. nov., six novel members of Acidobacteriota isolated from soils.</title>
        <authorList>
            <person name="Weisberg A.J."/>
            <person name="Pearce E."/>
            <person name="Kramer C.G."/>
            <person name="Chang J.H."/>
            <person name="Clarke C.R."/>
        </authorList>
    </citation>
    <scope>NUCLEOTIDE SEQUENCE [LARGE SCALE GENOMIC DNA]</scope>
    <source>
        <strain evidence="2 3">NRRL_B-2795</strain>
    </source>
</reference>
<dbReference type="RefSeq" id="WP_086751586.1">
    <property type="nucleotide sequence ID" value="NZ_JAGJBZ010000008.1"/>
</dbReference>
<comment type="caution">
    <text evidence="2">The sequence shown here is derived from an EMBL/GenBank/DDBJ whole genome shotgun (WGS) entry which is preliminary data.</text>
</comment>
<dbReference type="Gene3D" id="3.20.20.100">
    <property type="entry name" value="NADP-dependent oxidoreductase domain"/>
    <property type="match status" value="1"/>
</dbReference>
<evidence type="ECO:0000313" key="3">
    <source>
        <dbReference type="Proteomes" id="UP001271723"/>
    </source>
</evidence>
<sequence length="302" mass="31082">MTAELALGTYRCRAIPEAAVRAAASGAQWIDTAPNYATGRAQDLLAPALAAHPSLRIATKAGYFTAATGVDAVDAGVLNQDQAAAGHSLAADYVRWQTSRNRAQLGRDRLDLVLLHNPERAHPGDRAALHAAMRDAFVVLEAEAAAGNVAGYGVATWAGLEEEAFTVGQLLALATEAAGGRHHLVAIQLPVSLVMMTPIVQALDGRGPLPAAADAGLRVMASAPLHGGELPAMVDQELADLIRPELTPAQACVLAVASCPGVTNVLLAASGTSHWREAADAVAQPSLTAAKLREITGVLAST</sequence>
<dbReference type="InterPro" id="IPR036812">
    <property type="entry name" value="NAD(P)_OxRdtase_dom_sf"/>
</dbReference>
<dbReference type="InterPro" id="IPR023210">
    <property type="entry name" value="NADP_OxRdtase_dom"/>
</dbReference>
<dbReference type="InterPro" id="IPR053135">
    <property type="entry name" value="AKR2_Oxidoreductase"/>
</dbReference>
<dbReference type="PANTHER" id="PTHR43312:SF1">
    <property type="entry name" value="NADP-DEPENDENT OXIDOREDUCTASE DOMAIN-CONTAINING PROTEIN"/>
    <property type="match status" value="1"/>
</dbReference>
<dbReference type="Pfam" id="PF00248">
    <property type="entry name" value="Aldo_ket_red"/>
    <property type="match status" value="1"/>
</dbReference>
<proteinExistence type="predicted"/>
<gene>
    <name evidence="2" type="ORF">PV517_45975</name>
</gene>
<keyword evidence="3" id="KW-1185">Reference proteome</keyword>
<dbReference type="EMBL" id="JARAVY010000037">
    <property type="protein sequence ID" value="MDX2916009.1"/>
    <property type="molecule type" value="Genomic_DNA"/>
</dbReference>
<accession>A0ABU4LJU4</accession>